<organism evidence="4 5">
    <name type="scientific">Roseateles paludis</name>
    <dbReference type="NCBI Taxonomy" id="3145238"/>
    <lineage>
        <taxon>Bacteria</taxon>
        <taxon>Pseudomonadati</taxon>
        <taxon>Pseudomonadota</taxon>
        <taxon>Betaproteobacteria</taxon>
        <taxon>Burkholderiales</taxon>
        <taxon>Sphaerotilaceae</taxon>
        <taxon>Roseateles</taxon>
    </lineage>
</organism>
<feature type="coiled-coil region" evidence="2">
    <location>
        <begin position="127"/>
        <end position="154"/>
    </location>
</feature>
<dbReference type="EMBL" id="JBDPZD010000001">
    <property type="protein sequence ID" value="MEO3690768.1"/>
    <property type="molecule type" value="Genomic_DNA"/>
</dbReference>
<protein>
    <submittedName>
        <fullName evidence="4">TolC family protein</fullName>
    </submittedName>
</protein>
<dbReference type="Pfam" id="PF02321">
    <property type="entry name" value="OEP"/>
    <property type="match status" value="1"/>
</dbReference>
<proteinExistence type="inferred from homology"/>
<sequence>MKRLLFAAWVAVVLPSQAAPSMAEAFEAAWQRSSVSAEASGQQRRAEAERTAAGALWAAPPALTVDQVQNRQGLPGSNTATRETELGVAVPLWLPGQRAARQAQAEAERQAAAANTAAARWALAGSVRELAAELAQLQAELALTEAQAQELGQLAADVQRRVAAGDLARADALAAQAEHLGARSQHAQVQQRLASARQRWLALTGLAEAPDAGDFNPTDTPTPAEHPLLAAASARLQLAHERQAVMRASRSDPPELALRTRRETAPGEPSVRGVGLTLRVPLGTADRREPQQAAALAELELAEALLRETRVRLDTELATARSEQARAREQLAAEQERARLLRERALLIDTSFKAGETPLPERLRAQSSAAQAEAAATRQRAALAAATARLLQAQGVLP</sequence>
<feature type="chain" id="PRO_5047417995" evidence="3">
    <location>
        <begin position="19"/>
        <end position="398"/>
    </location>
</feature>
<name>A0ABV0FXV8_9BURK</name>
<comment type="caution">
    <text evidence="4">The sequence shown here is derived from an EMBL/GenBank/DDBJ whole genome shotgun (WGS) entry which is preliminary data.</text>
</comment>
<dbReference type="InterPro" id="IPR010131">
    <property type="entry name" value="MdtP/NodT-like"/>
</dbReference>
<reference evidence="4 5" key="1">
    <citation type="submission" date="2024-05" db="EMBL/GenBank/DDBJ databases">
        <title>Roseateles sp. DJS-2-20 16S ribosomal RNA gene Genome sequencing and assembly.</title>
        <authorList>
            <person name="Woo H."/>
        </authorList>
    </citation>
    <scope>NUCLEOTIDE SEQUENCE [LARGE SCALE GENOMIC DNA]</scope>
    <source>
        <strain evidence="4 5">DJS-2-20</strain>
    </source>
</reference>
<dbReference type="RefSeq" id="WP_347703590.1">
    <property type="nucleotide sequence ID" value="NZ_JBDPZD010000001.1"/>
</dbReference>
<dbReference type="SUPFAM" id="SSF56954">
    <property type="entry name" value="Outer membrane efflux proteins (OEP)"/>
    <property type="match status" value="1"/>
</dbReference>
<dbReference type="Proteomes" id="UP001495147">
    <property type="component" value="Unassembled WGS sequence"/>
</dbReference>
<dbReference type="PANTHER" id="PTHR30203">
    <property type="entry name" value="OUTER MEMBRANE CATION EFFLUX PROTEIN"/>
    <property type="match status" value="1"/>
</dbReference>
<dbReference type="InterPro" id="IPR003423">
    <property type="entry name" value="OMP_efflux"/>
</dbReference>
<evidence type="ECO:0000313" key="5">
    <source>
        <dbReference type="Proteomes" id="UP001495147"/>
    </source>
</evidence>
<keyword evidence="5" id="KW-1185">Reference proteome</keyword>
<comment type="similarity">
    <text evidence="1">Belongs to the outer membrane factor (OMF) (TC 1.B.17) family.</text>
</comment>
<evidence type="ECO:0000256" key="1">
    <source>
        <dbReference type="ARBA" id="ARBA00007613"/>
    </source>
</evidence>
<feature type="signal peptide" evidence="3">
    <location>
        <begin position="1"/>
        <end position="18"/>
    </location>
</feature>
<keyword evidence="3" id="KW-0732">Signal</keyword>
<keyword evidence="2" id="KW-0175">Coiled coil</keyword>
<dbReference type="Gene3D" id="1.20.1600.10">
    <property type="entry name" value="Outer membrane efflux proteins (OEP)"/>
    <property type="match status" value="1"/>
</dbReference>
<evidence type="ECO:0000256" key="3">
    <source>
        <dbReference type="SAM" id="SignalP"/>
    </source>
</evidence>
<evidence type="ECO:0000256" key="2">
    <source>
        <dbReference type="SAM" id="Coils"/>
    </source>
</evidence>
<evidence type="ECO:0000313" key="4">
    <source>
        <dbReference type="EMBL" id="MEO3690768.1"/>
    </source>
</evidence>
<gene>
    <name evidence="4" type="ORF">ABDJ85_04755</name>
</gene>
<accession>A0ABV0FXV8</accession>
<dbReference type="PANTHER" id="PTHR30203:SF30">
    <property type="entry name" value="OUTER MEMBRANE PROTEIN-RELATED"/>
    <property type="match status" value="1"/>
</dbReference>
<feature type="coiled-coil region" evidence="2">
    <location>
        <begin position="310"/>
        <end position="344"/>
    </location>
</feature>